<dbReference type="OMA" id="RVNIDIC"/>
<gene>
    <name evidence="3" type="ORF">NAEGRDRAFT_67575</name>
</gene>
<dbReference type="InParanoid" id="D2VFC2"/>
<dbReference type="EMBL" id="GG738868">
    <property type="protein sequence ID" value="EFC44434.1"/>
    <property type="molecule type" value="Genomic_DNA"/>
</dbReference>
<feature type="transmembrane region" description="Helical" evidence="2">
    <location>
        <begin position="517"/>
        <end position="541"/>
    </location>
</feature>
<keyword evidence="2" id="KW-1133">Transmembrane helix</keyword>
<evidence type="ECO:0000313" key="3">
    <source>
        <dbReference type="EMBL" id="EFC44434.1"/>
    </source>
</evidence>
<protein>
    <submittedName>
        <fullName evidence="3">Predicted protein</fullName>
    </submittedName>
</protein>
<feature type="transmembrane region" description="Helical" evidence="2">
    <location>
        <begin position="358"/>
        <end position="388"/>
    </location>
</feature>
<feature type="transmembrane region" description="Helical" evidence="2">
    <location>
        <begin position="400"/>
        <end position="419"/>
    </location>
</feature>
<dbReference type="KEGG" id="ngr:NAEGRDRAFT_67575"/>
<sequence length="669" mass="76149">MNNNNNNNCVGIVVNSVEVPISQKSAIIVHNDDNDNNNHRLPIGWLIILVIFIMSSLCTLAIMQFIMNTTNSSLTTKLFDDRQHHISTLTQIKGENIESKVATGRERTLPSSSAQVFNLFEDCSYERPLLNGATETVPISKSNLPRIKDLPFGFGCKVVKLPSITSIPFGTQHMNERNSDIFSPIKPGRVNIDICQKYSNVSCMDYFCYSNSSLGSVDPYKYEIFNYCKYCKNNREDFLQFQYKIYYREDAVVNETTSRNVECPAFATFPSAFYCGNIQTGLPLYFLDSFYIRLRNPFFCFCHTYSTFNSMCDSSLFTTAFDFAKIVVSILFSTSLALGALITYVIPQIRQVSRVRKIGILNTCSILTILAASSSVVISSVMYAVAYLGESENTTLSNMALSFNVFFTYYSMLPVMLTFDRIYNYLYTGEKRNCPKFKIMILMAFILLTINAVYVTTSYILEFSKIGLTIATIVVAIGYIAFAIPWIDNLMLFFVLSYRLRKALRNKTNVPFFKTKYFYQFCALNTLSGIALFSCLSAFLARQFGSDSTTYQFSYYIEQVSLFANYSTLLIMLVILYDSQLFTDCYRPILQLFKLFDSRRNNNQLKDSLLSSEETNEETNYNNSIPVSYPPTNSTTNSDQTYRKDSSYYVPPTPTSFVSELSSNNVTIN</sequence>
<feature type="compositionally biased region" description="Polar residues" evidence="1">
    <location>
        <begin position="630"/>
        <end position="640"/>
    </location>
</feature>
<feature type="region of interest" description="Disordered" evidence="1">
    <location>
        <begin position="609"/>
        <end position="649"/>
    </location>
</feature>
<dbReference type="Proteomes" id="UP000006671">
    <property type="component" value="Unassembled WGS sequence"/>
</dbReference>
<dbReference type="VEuPathDB" id="AmoebaDB:NAEGRDRAFT_67575"/>
<feature type="transmembrane region" description="Helical" evidence="2">
    <location>
        <begin position="323"/>
        <end position="346"/>
    </location>
</feature>
<evidence type="ECO:0000256" key="2">
    <source>
        <dbReference type="SAM" id="Phobius"/>
    </source>
</evidence>
<reference evidence="3 4" key="1">
    <citation type="journal article" date="2010" name="Cell">
        <title>The genome of Naegleria gruberi illuminates early eukaryotic versatility.</title>
        <authorList>
            <person name="Fritz-Laylin L.K."/>
            <person name="Prochnik S.E."/>
            <person name="Ginger M.L."/>
            <person name="Dacks J.B."/>
            <person name="Carpenter M.L."/>
            <person name="Field M.C."/>
            <person name="Kuo A."/>
            <person name="Paredez A."/>
            <person name="Chapman J."/>
            <person name="Pham J."/>
            <person name="Shu S."/>
            <person name="Neupane R."/>
            <person name="Cipriano M."/>
            <person name="Mancuso J."/>
            <person name="Tu H."/>
            <person name="Salamov A."/>
            <person name="Lindquist E."/>
            <person name="Shapiro H."/>
            <person name="Lucas S."/>
            <person name="Grigoriev I.V."/>
            <person name="Cande W.Z."/>
            <person name="Fulton C."/>
            <person name="Rokhsar D.S."/>
            <person name="Dawson S.C."/>
        </authorList>
    </citation>
    <scope>NUCLEOTIDE SEQUENCE [LARGE SCALE GENOMIC DNA]</scope>
    <source>
        <strain evidence="3 4">NEG-M</strain>
    </source>
</reference>
<evidence type="ECO:0000256" key="1">
    <source>
        <dbReference type="SAM" id="MobiDB-lite"/>
    </source>
</evidence>
<feature type="transmembrane region" description="Helical" evidence="2">
    <location>
        <begin position="466"/>
        <end position="496"/>
    </location>
</feature>
<dbReference type="GeneID" id="8850179"/>
<feature type="transmembrane region" description="Helical" evidence="2">
    <location>
        <begin position="553"/>
        <end position="577"/>
    </location>
</feature>
<dbReference type="RefSeq" id="XP_002677178.1">
    <property type="nucleotide sequence ID" value="XM_002677132.1"/>
</dbReference>
<proteinExistence type="predicted"/>
<accession>D2VFC2</accession>
<keyword evidence="4" id="KW-1185">Reference proteome</keyword>
<keyword evidence="2" id="KW-0812">Transmembrane</keyword>
<evidence type="ECO:0000313" key="4">
    <source>
        <dbReference type="Proteomes" id="UP000006671"/>
    </source>
</evidence>
<organism evidence="4">
    <name type="scientific">Naegleria gruberi</name>
    <name type="common">Amoeba</name>
    <dbReference type="NCBI Taxonomy" id="5762"/>
    <lineage>
        <taxon>Eukaryota</taxon>
        <taxon>Discoba</taxon>
        <taxon>Heterolobosea</taxon>
        <taxon>Tetramitia</taxon>
        <taxon>Eutetramitia</taxon>
        <taxon>Vahlkampfiidae</taxon>
        <taxon>Naegleria</taxon>
    </lineage>
</organism>
<feature type="transmembrane region" description="Helical" evidence="2">
    <location>
        <begin position="43"/>
        <end position="67"/>
    </location>
</feature>
<feature type="transmembrane region" description="Helical" evidence="2">
    <location>
        <begin position="439"/>
        <end position="460"/>
    </location>
</feature>
<feature type="compositionally biased region" description="Low complexity" evidence="1">
    <location>
        <begin position="609"/>
        <end position="624"/>
    </location>
</feature>
<keyword evidence="2" id="KW-0472">Membrane</keyword>
<name>D2VFC2_NAEGR</name>
<dbReference type="AlphaFoldDB" id="D2VFC2"/>